<gene>
    <name evidence="1" type="ORF">GCM10007877_04390</name>
</gene>
<evidence type="ECO:0000313" key="2">
    <source>
        <dbReference type="Proteomes" id="UP001156870"/>
    </source>
</evidence>
<protein>
    <submittedName>
        <fullName evidence="1">Uncharacterized protein</fullName>
    </submittedName>
</protein>
<keyword evidence="2" id="KW-1185">Reference proteome</keyword>
<reference evidence="1 2" key="1">
    <citation type="journal article" date="2014" name="Int. J. Syst. Evol. Microbiol.">
        <title>Complete genome sequence of Corynebacterium casei LMG S-19264T (=DSM 44701T), isolated from a smear-ripened cheese.</title>
        <authorList>
            <consortium name="US DOE Joint Genome Institute (JGI-PGF)"/>
            <person name="Walter F."/>
            <person name="Albersmeier A."/>
            <person name="Kalinowski J."/>
            <person name="Ruckert C."/>
        </authorList>
    </citation>
    <scope>NUCLEOTIDE SEQUENCE [LARGE SCALE GENOMIC DNA]</scope>
    <source>
        <strain evidence="1 2">NBRC 110095</strain>
    </source>
</reference>
<sequence length="89" mass="10468">MIKFNNIEEKKRLVHYAKEFGDANILNIIENGVRSEVEAILLARFYWKVIEETINKKELESILEKIYTSLHIHCGNNGYSDTWDNEIPN</sequence>
<dbReference type="EMBL" id="BSPD01000017">
    <property type="protein sequence ID" value="GLS24725.1"/>
    <property type="molecule type" value="Genomic_DNA"/>
</dbReference>
<organism evidence="1 2">
    <name type="scientific">Marinibactrum halimedae</name>
    <dbReference type="NCBI Taxonomy" id="1444977"/>
    <lineage>
        <taxon>Bacteria</taxon>
        <taxon>Pseudomonadati</taxon>
        <taxon>Pseudomonadota</taxon>
        <taxon>Gammaproteobacteria</taxon>
        <taxon>Cellvibrionales</taxon>
        <taxon>Cellvibrionaceae</taxon>
        <taxon>Marinibactrum</taxon>
    </lineage>
</organism>
<dbReference type="AlphaFoldDB" id="A0AA37WL15"/>
<proteinExistence type="predicted"/>
<dbReference type="Proteomes" id="UP001156870">
    <property type="component" value="Unassembled WGS sequence"/>
</dbReference>
<dbReference type="RefSeq" id="WP_232593717.1">
    <property type="nucleotide sequence ID" value="NZ_BSPD01000017.1"/>
</dbReference>
<comment type="caution">
    <text evidence="1">The sequence shown here is derived from an EMBL/GenBank/DDBJ whole genome shotgun (WGS) entry which is preliminary data.</text>
</comment>
<accession>A0AA37WL15</accession>
<name>A0AA37WL15_9GAMM</name>
<evidence type="ECO:0000313" key="1">
    <source>
        <dbReference type="EMBL" id="GLS24725.1"/>
    </source>
</evidence>